<gene>
    <name evidence="1" type="ORF">FNL38_103252</name>
</gene>
<organism evidence="1">
    <name type="scientific">Nocardia globerula</name>
    <dbReference type="NCBI Taxonomy" id="1818"/>
    <lineage>
        <taxon>Bacteria</taxon>
        <taxon>Bacillati</taxon>
        <taxon>Actinomycetota</taxon>
        <taxon>Actinomycetes</taxon>
        <taxon>Mycobacteriales</taxon>
        <taxon>Nocardiaceae</taxon>
        <taxon>Nocardia</taxon>
    </lineage>
</organism>
<comment type="caution">
    <text evidence="1">The sequence shown here is derived from an EMBL/GenBank/DDBJ whole genome shotgun (WGS) entry which is preliminary data.</text>
</comment>
<dbReference type="Pfam" id="PF10012">
    <property type="entry name" value="DUF2255"/>
    <property type="match status" value="1"/>
</dbReference>
<reference evidence="1" key="1">
    <citation type="submission" date="2019-07" db="EMBL/GenBank/DDBJ databases">
        <title>Genomic Encyclopedia of Type Strains, Phase IV (KMG-IV): sequencing the most valuable type-strain genomes for metagenomic binning, comparative biology and taxonomic classification.</title>
        <authorList>
            <person name="Goeker M."/>
        </authorList>
    </citation>
    <scope>NUCLEOTIDE SEQUENCE</scope>
    <source>
        <strain evidence="1">DSM 44596</strain>
    </source>
</reference>
<evidence type="ECO:0000313" key="1">
    <source>
        <dbReference type="EMBL" id="TYQ04901.1"/>
    </source>
</evidence>
<proteinExistence type="predicted"/>
<name>A0A652YQV8_NOCGL</name>
<sequence length="123" mass="13322">MTGWSEEQVAAIANPQEVQVATRRADGSLRKPTIIWIVGDGDRLFIRSTNGRPAAWFKGAIATGTGQIISGGSAYEVKFVEAGDADLPLVDSAYRKKYRQYPSIVDHLVESGPRSATLEVFPA</sequence>
<accession>A0A652YQV8</accession>
<protein>
    <recommendedName>
        <fullName evidence="2">DUF2255 family protein</fullName>
    </recommendedName>
</protein>
<evidence type="ECO:0008006" key="2">
    <source>
        <dbReference type="Google" id="ProtNLM"/>
    </source>
</evidence>
<dbReference type="InterPro" id="IPR016888">
    <property type="entry name" value="UCP028498"/>
</dbReference>
<dbReference type="EMBL" id="VNIQ01000003">
    <property type="protein sequence ID" value="TYQ04901.1"/>
    <property type="molecule type" value="Genomic_DNA"/>
</dbReference>
<dbReference type="AlphaFoldDB" id="A0A652YQV8"/>